<dbReference type="RefSeq" id="WP_176613890.1">
    <property type="nucleotide sequence ID" value="NZ_JABXXR010000078.1"/>
</dbReference>
<reference evidence="1 2" key="1">
    <citation type="submission" date="2020-06" db="EMBL/GenBank/DDBJ databases">
        <title>Description of novel acetic acid bacteria.</title>
        <authorList>
            <person name="Sombolestani A."/>
        </authorList>
    </citation>
    <scope>NUCLEOTIDE SEQUENCE [LARGE SCALE GENOMIC DNA]</scope>
    <source>
        <strain evidence="1 2">LMG 27010</strain>
    </source>
</reference>
<evidence type="ECO:0000313" key="1">
    <source>
        <dbReference type="EMBL" id="NVN40964.1"/>
    </source>
</evidence>
<protein>
    <submittedName>
        <fullName evidence="1">Uncharacterized protein</fullName>
    </submittedName>
</protein>
<evidence type="ECO:0000313" key="2">
    <source>
        <dbReference type="Proteomes" id="UP000585665"/>
    </source>
</evidence>
<dbReference type="EMBL" id="JABXXR010000078">
    <property type="protein sequence ID" value="NVN40964.1"/>
    <property type="molecule type" value="Genomic_DNA"/>
</dbReference>
<name>A0A850PA98_9PROT</name>
<gene>
    <name evidence="1" type="ORF">HUK82_10400</name>
</gene>
<keyword evidence="2" id="KW-1185">Reference proteome</keyword>
<sequence>MSEYTQKENNDEIKYIFQNPSSSGPNFKFNTGNVVSGIEQFNSVLPNISGSYSYDWDLTQWGAGQYFDPSSPDLSGVLFQDTTLGNPIAVWTQGSALSSKGSSSFVVYSATEQTEASSDTTHLEGYTYRFQVQGGDLNDVFIQTSKNIGTSVTFDHQVTFSANERVLNVTGSSGLVSFGNNFTIGFNMVKRISNAPQMEFFLQSVVYDSRGESILQAGYSTLNGAASSGMIFNIGDLGALSTTSSSKLYGYNSTEDFLSTTSTDNFSYVSIDLTAAVEQVIRVLSAQDPSHAVYYQDLSNWNLGSSYIGGESGNLGNASLSNVSASFDVNNVSITEDENSTLTYDPSSKKIQSVSGILQEDKHSYTTTPSDGSSNLLLDAGGSASNVQTVYSYGADILTVQSGTIADIHALGATLTLVQQGGGATVDGNATVTLTGDGTVNIGAIEGTIYDDMSSGVTLSGQSEKIILEEYAGINIISGSSSEIDMNNNSYLSQEGGNSNIVFGNSSSSASIDLSASQSTISGFDSTTSTILLTGVDSVKNVKILYNDQQAIITEYQKSGELSFNNSVGYGISVSTDSDSGTIKVETTKDTNDVPAYRSGNDFQSIEVENSSLSAILSGSYTQIIEDMSADSYVDLAGFNTQNGMILLTHLHNISDVQISYENGNAIIAESGNSGKLLIENTDNVSLITNVGNIDFSQLEGSITLAVLSTPTPPLTSAKAAPITTVDNGESKIFSADSGKYSIVMSGGNLFATLNNHSYTTLKEDFSAVSHAIVEDFTTSNGMILATQLTSFNDLSVYYGDGNAVISGSNGSVTLLNIQVGSVGLLSDVGSVNFSDLVGSRSLAIIGTASDNGAITITSDATYNAAASTSHLLHVESGTLTADLVDSAYSTIDIDMTQKANLILNNFSPKNGEILLTGVNSSDDLQVSYHDHNTYISSSSGASVIMTGHDNVSFLSSVGNVIFSDMTGHSTLAVI</sequence>
<organism evidence="1 2">
    <name type="scientific">Ameyamaea chiangmaiensis</name>
    <dbReference type="NCBI Taxonomy" id="442969"/>
    <lineage>
        <taxon>Bacteria</taxon>
        <taxon>Pseudomonadati</taxon>
        <taxon>Pseudomonadota</taxon>
        <taxon>Alphaproteobacteria</taxon>
        <taxon>Acetobacterales</taxon>
        <taxon>Acetobacteraceae</taxon>
        <taxon>Ameyamaea</taxon>
    </lineage>
</organism>
<proteinExistence type="predicted"/>
<dbReference type="AlphaFoldDB" id="A0A850PA98"/>
<comment type="caution">
    <text evidence="1">The sequence shown here is derived from an EMBL/GenBank/DDBJ whole genome shotgun (WGS) entry which is preliminary data.</text>
</comment>
<dbReference type="Proteomes" id="UP000585665">
    <property type="component" value="Unassembled WGS sequence"/>
</dbReference>
<accession>A0A850PA98</accession>